<dbReference type="PANTHER" id="PTHR30294:SF29">
    <property type="entry name" value="MULTIDRUG ABC TRANSPORTER PERMEASE YBHS-RELATED"/>
    <property type="match status" value="1"/>
</dbReference>
<dbReference type="Proteomes" id="UP000641025">
    <property type="component" value="Unassembled WGS sequence"/>
</dbReference>
<feature type="transmembrane region" description="Helical" evidence="8">
    <location>
        <begin position="297"/>
        <end position="320"/>
    </location>
</feature>
<evidence type="ECO:0000313" key="10">
    <source>
        <dbReference type="EMBL" id="MBJ6802325.1"/>
    </source>
</evidence>
<feature type="transmembrane region" description="Helical" evidence="8">
    <location>
        <begin position="21"/>
        <end position="41"/>
    </location>
</feature>
<organism evidence="10 11">
    <name type="scientific">Geomonas propionica</name>
    <dbReference type="NCBI Taxonomy" id="2798582"/>
    <lineage>
        <taxon>Bacteria</taxon>
        <taxon>Pseudomonadati</taxon>
        <taxon>Thermodesulfobacteriota</taxon>
        <taxon>Desulfuromonadia</taxon>
        <taxon>Geobacterales</taxon>
        <taxon>Geobacteraceae</taxon>
        <taxon>Geomonas</taxon>
    </lineage>
</organism>
<dbReference type="Gene3D" id="3.40.1710.10">
    <property type="entry name" value="abc type-2 transporter like domain"/>
    <property type="match status" value="1"/>
</dbReference>
<keyword evidence="6 8" id="KW-1133">Transmembrane helix</keyword>
<evidence type="ECO:0000313" key="11">
    <source>
        <dbReference type="Proteomes" id="UP000641025"/>
    </source>
</evidence>
<feature type="transmembrane region" description="Helical" evidence="8">
    <location>
        <begin position="349"/>
        <end position="371"/>
    </location>
</feature>
<keyword evidence="7 8" id="KW-0472">Membrane</keyword>
<feature type="transmembrane region" description="Helical" evidence="8">
    <location>
        <begin position="181"/>
        <end position="205"/>
    </location>
</feature>
<protein>
    <submittedName>
        <fullName evidence="10">ABC transporter permease</fullName>
    </submittedName>
</protein>
<gene>
    <name evidence="10" type="ORF">JFN90_19540</name>
</gene>
<accession>A0ABS0YXW7</accession>
<evidence type="ECO:0000256" key="3">
    <source>
        <dbReference type="ARBA" id="ARBA00022448"/>
    </source>
</evidence>
<dbReference type="Pfam" id="PF12698">
    <property type="entry name" value="ABC2_membrane_3"/>
    <property type="match status" value="1"/>
</dbReference>
<dbReference type="RefSeq" id="WP_199396803.1">
    <property type="nucleotide sequence ID" value="NZ_JAEMHK010000018.1"/>
</dbReference>
<keyword evidence="5 8" id="KW-0812">Transmembrane</keyword>
<comment type="caution">
    <text evidence="10">The sequence shown here is derived from an EMBL/GenBank/DDBJ whole genome shotgun (WGS) entry which is preliminary data.</text>
</comment>
<comment type="subcellular location">
    <subcellularLocation>
        <location evidence="1">Cell membrane</location>
        <topology evidence="1">Multi-pass membrane protein</topology>
    </subcellularLocation>
</comment>
<evidence type="ECO:0000256" key="4">
    <source>
        <dbReference type="ARBA" id="ARBA00022475"/>
    </source>
</evidence>
<proteinExistence type="inferred from homology"/>
<evidence type="ECO:0000259" key="9">
    <source>
        <dbReference type="PROSITE" id="PS51012"/>
    </source>
</evidence>
<comment type="similarity">
    <text evidence="2">Belongs to the ABC-2 integral membrane protein family.</text>
</comment>
<dbReference type="InterPro" id="IPR047817">
    <property type="entry name" value="ABC2_TM_bact-type"/>
</dbReference>
<dbReference type="InterPro" id="IPR051449">
    <property type="entry name" value="ABC-2_transporter_component"/>
</dbReference>
<dbReference type="InterPro" id="IPR013525">
    <property type="entry name" value="ABC2_TM"/>
</dbReference>
<feature type="domain" description="ABC transmembrane type-2" evidence="9">
    <location>
        <begin position="132"/>
        <end position="374"/>
    </location>
</feature>
<sequence>MLGRLRQMLIKEFLHVIRDKRARFFLFAPPIIQTLVFGYAATLEIKHVPVAIVDYDNSQVSRDLVSRFEASRYFQVRRLADRREIPELIDGDQVIMALQIDSGFARNLRKGETAHLQVIVDASNSNTALVGLGYVNQVAQGFARQYRVEGLNRQAPGIAAALPEIVVERRPWYNPDMSSQWFFVPGVIGNLVLVIVVTLTAFAVVREREIGTLEQIMVTPIRRTEFILGKTIPFFLIGLLDTALISLAGTLWFHVPLTGSFLVLAAGTVCFILCMLGVGLFISTVSATQQQAMVTSFFFIMPAVIFSGFGSPISSMPVFLQRLTYLNPLRYQEVVLRSVYLKGVGFEVLWPQMAAMALIAVVMLTVSVLRFRKSLE</sequence>
<keyword evidence="4" id="KW-1003">Cell membrane</keyword>
<keyword evidence="11" id="KW-1185">Reference proteome</keyword>
<evidence type="ECO:0000256" key="1">
    <source>
        <dbReference type="ARBA" id="ARBA00004651"/>
    </source>
</evidence>
<evidence type="ECO:0000256" key="5">
    <source>
        <dbReference type="ARBA" id="ARBA00022692"/>
    </source>
</evidence>
<feature type="transmembrane region" description="Helical" evidence="8">
    <location>
        <begin position="261"/>
        <end position="285"/>
    </location>
</feature>
<dbReference type="EMBL" id="JAEMHK010000018">
    <property type="protein sequence ID" value="MBJ6802325.1"/>
    <property type="molecule type" value="Genomic_DNA"/>
</dbReference>
<feature type="transmembrane region" description="Helical" evidence="8">
    <location>
        <begin position="226"/>
        <end position="255"/>
    </location>
</feature>
<reference evidence="10 11" key="1">
    <citation type="submission" date="2020-12" db="EMBL/GenBank/DDBJ databases">
        <title>Geomonas sp. Red259, isolated from paddy soil.</title>
        <authorList>
            <person name="Xu Z."/>
            <person name="Zhang Z."/>
            <person name="Masuda Y."/>
            <person name="Itoh H."/>
            <person name="Senoo K."/>
        </authorList>
    </citation>
    <scope>NUCLEOTIDE SEQUENCE [LARGE SCALE GENOMIC DNA]</scope>
    <source>
        <strain evidence="10 11">Red259</strain>
    </source>
</reference>
<name>A0ABS0YXW7_9BACT</name>
<evidence type="ECO:0000256" key="8">
    <source>
        <dbReference type="SAM" id="Phobius"/>
    </source>
</evidence>
<dbReference type="PROSITE" id="PS51012">
    <property type="entry name" value="ABC_TM2"/>
    <property type="match status" value="1"/>
</dbReference>
<dbReference type="PANTHER" id="PTHR30294">
    <property type="entry name" value="MEMBRANE COMPONENT OF ABC TRANSPORTER YHHJ-RELATED"/>
    <property type="match status" value="1"/>
</dbReference>
<evidence type="ECO:0000256" key="7">
    <source>
        <dbReference type="ARBA" id="ARBA00023136"/>
    </source>
</evidence>
<evidence type="ECO:0000256" key="2">
    <source>
        <dbReference type="ARBA" id="ARBA00007783"/>
    </source>
</evidence>
<keyword evidence="3" id="KW-0813">Transport</keyword>
<evidence type="ECO:0000256" key="6">
    <source>
        <dbReference type="ARBA" id="ARBA00022989"/>
    </source>
</evidence>